<keyword evidence="5 9" id="KW-0378">Hydrolase</keyword>
<comment type="similarity">
    <text evidence="2 9">Belongs to the glycosyl hydrolase 10 (cellulase F) family.</text>
</comment>
<evidence type="ECO:0000256" key="9">
    <source>
        <dbReference type="RuleBase" id="RU361174"/>
    </source>
</evidence>
<dbReference type="AlphaFoldDB" id="A0AAF0CNX6"/>
<evidence type="ECO:0000259" key="11">
    <source>
        <dbReference type="SMART" id="SM00633"/>
    </source>
</evidence>
<feature type="chain" id="PRO_5042059069" description="Beta-xylanase" evidence="10">
    <location>
        <begin position="30"/>
        <end position="978"/>
    </location>
</feature>
<dbReference type="RefSeq" id="WP_330929723.1">
    <property type="nucleotide sequence ID" value="NZ_CP119075.1"/>
</dbReference>
<sequence>MRFPSSLFRARLTSAFLLFLSPLALTLPAQEIPSGGVSLVNPTDIATEAGFYANDTANGPVATRTAVTVTGQSFTTAAQVATLNPTGQFYSSAITASTNRAVADGDIVLLHFFMRAIETTDETGTVVLEAYFEGPPPAYTRSLSVRPTANTTWTEYFLPFRVQGNYIAGAAGIKFGFGGPARAQVLEFGGVEVLWYGTSRTLEEMPRTSFQYDGRATDAPWRAAAAQRIDTHRKGDLAITVRDAAGDPLPGATVRVRQTRHAFEFGTAVVASRLMNPGTADAPYVDTFLELFNAGTFENDLKWQPWDGAWGAAFARTQTVAALQWLQTQNIVMRGHVLVWPSVRNMPDTLTTRIEAADPTIPQVILDHIDDVMEPTTPYLTEWDVMNEPYDNYDIMETYGYEHMIDWWNRARANHPTADLYINDYAILAGGGTNTAKQDAYANTVQYLLDGGAPITGIGFQGHFSAVPTGIPRIWTLLQRYATEFPQMKFRITELDISTDDEELQADFYRDLITICMSHPQMEGVQFWGFWEGAHWRPASALFALDWTAKPAAIAYRNLVFGDWWTDTELIADQNGQAAVRAFNGDYTYTVVYGDTTATGTITLTSDGAAPSVTLDVASPDQPTIVTQPFGTTIAPGGSTTLSTVVSGNPTPAVTWYRNGTPTALTTPTISLTDVVESATYHAVATNANGSVQTRSVTIGVRAPGTQTEKLANISTRGRVGTGAAIMVAGFVINGTAAKDVVIRAVGPQLGEFGLPGTLADPRIRIFKGDDQINPIAENDDWSPDLAADFATLGAFALETDTKSAAVRLSLEPDRYTVQIAGAQDGTGLAIVEVYDAATGAPVEMVNISTRGEVGTGLNKLVAGFVIAGDVPQQVLIRGIGPTLGGFGVPHTLANPILRLYEPVPGSAARLLLTNDNWGTGDTTAITATTSTVGGFALTNGSADAALLVSLEPGSYTVELAGVADTTGIALIEVYRVP</sequence>
<dbReference type="EC" id="3.2.1.8" evidence="9"/>
<dbReference type="GO" id="GO:0031176">
    <property type="term" value="F:endo-1,4-beta-xylanase activity"/>
    <property type="evidence" value="ECO:0007669"/>
    <property type="project" value="UniProtKB-EC"/>
</dbReference>
<dbReference type="PANTHER" id="PTHR31490">
    <property type="entry name" value="GLYCOSYL HYDROLASE"/>
    <property type="match status" value="1"/>
</dbReference>
<dbReference type="EMBL" id="CP119075">
    <property type="protein sequence ID" value="WED65030.1"/>
    <property type="molecule type" value="Genomic_DNA"/>
</dbReference>
<dbReference type="InterPro" id="IPR001000">
    <property type="entry name" value="GH10_dom"/>
</dbReference>
<dbReference type="Gene3D" id="2.60.40.10">
    <property type="entry name" value="Immunoglobulins"/>
    <property type="match status" value="1"/>
</dbReference>
<dbReference type="InterPro" id="IPR013783">
    <property type="entry name" value="Ig-like_fold"/>
</dbReference>
<evidence type="ECO:0000256" key="5">
    <source>
        <dbReference type="ARBA" id="ARBA00022801"/>
    </source>
</evidence>
<dbReference type="PANTHER" id="PTHR31490:SF88">
    <property type="entry name" value="BETA-XYLANASE"/>
    <property type="match status" value="1"/>
</dbReference>
<accession>A0AAF0CNX6</accession>
<dbReference type="SUPFAM" id="SSF48726">
    <property type="entry name" value="Immunoglobulin"/>
    <property type="match status" value="1"/>
</dbReference>
<dbReference type="InterPro" id="IPR044846">
    <property type="entry name" value="GH10"/>
</dbReference>
<keyword evidence="8 9" id="KW-0624">Polysaccharide degradation</keyword>
<dbReference type="SMART" id="SM00633">
    <property type="entry name" value="Glyco_10"/>
    <property type="match status" value="1"/>
</dbReference>
<name>A0AAF0CNX6_9BACT</name>
<evidence type="ECO:0000256" key="7">
    <source>
        <dbReference type="ARBA" id="ARBA00023295"/>
    </source>
</evidence>
<dbReference type="Gene3D" id="3.20.20.80">
    <property type="entry name" value="Glycosidases"/>
    <property type="match status" value="1"/>
</dbReference>
<keyword evidence="4 10" id="KW-0732">Signal</keyword>
<keyword evidence="7 9" id="KW-0326">Glycosidase</keyword>
<evidence type="ECO:0000256" key="2">
    <source>
        <dbReference type="ARBA" id="ARBA00007495"/>
    </source>
</evidence>
<dbReference type="PRINTS" id="PR00134">
    <property type="entry name" value="GLHYDRLASE10"/>
</dbReference>
<keyword evidence="13" id="KW-1185">Reference proteome</keyword>
<evidence type="ECO:0000256" key="6">
    <source>
        <dbReference type="ARBA" id="ARBA00023277"/>
    </source>
</evidence>
<proteinExistence type="inferred from homology"/>
<dbReference type="SUPFAM" id="SSF51445">
    <property type="entry name" value="(Trans)glycosidases"/>
    <property type="match status" value="1"/>
</dbReference>
<comment type="catalytic activity">
    <reaction evidence="1 9">
        <text>Endohydrolysis of (1-&gt;4)-beta-D-xylosidic linkages in xylans.</text>
        <dbReference type="EC" id="3.2.1.8"/>
    </reaction>
</comment>
<dbReference type="InterPro" id="IPR036179">
    <property type="entry name" value="Ig-like_dom_sf"/>
</dbReference>
<keyword evidence="6 9" id="KW-0119">Carbohydrate metabolism</keyword>
<evidence type="ECO:0000256" key="10">
    <source>
        <dbReference type="SAM" id="SignalP"/>
    </source>
</evidence>
<dbReference type="Proteomes" id="UP001218638">
    <property type="component" value="Chromosome"/>
</dbReference>
<reference evidence="12" key="1">
    <citation type="submission" date="2023-03" db="EMBL/GenBank/DDBJ databases">
        <title>Lomoglobus Profundus gen. nov., sp. nov., a novel member of the phylum Verrucomicrobia, isolated from deep-marine sediment of South China Sea.</title>
        <authorList>
            <person name="Ahmad T."/>
            <person name="Ishaq S.E."/>
            <person name="Wang F."/>
        </authorList>
    </citation>
    <scope>NUCLEOTIDE SEQUENCE</scope>
    <source>
        <strain evidence="12">LMO-M01</strain>
    </source>
</reference>
<keyword evidence="3" id="KW-0858">Xylan degradation</keyword>
<organism evidence="12 13">
    <name type="scientific">Synoicihabitans lomoniglobus</name>
    <dbReference type="NCBI Taxonomy" id="2909285"/>
    <lineage>
        <taxon>Bacteria</taxon>
        <taxon>Pseudomonadati</taxon>
        <taxon>Verrucomicrobiota</taxon>
        <taxon>Opitutia</taxon>
        <taxon>Opitutales</taxon>
        <taxon>Opitutaceae</taxon>
        <taxon>Synoicihabitans</taxon>
    </lineage>
</organism>
<dbReference type="InterPro" id="IPR017853">
    <property type="entry name" value="GH"/>
</dbReference>
<protein>
    <recommendedName>
        <fullName evidence="9">Beta-xylanase</fullName>
        <ecNumber evidence="9">3.2.1.8</ecNumber>
    </recommendedName>
</protein>
<evidence type="ECO:0000256" key="1">
    <source>
        <dbReference type="ARBA" id="ARBA00000681"/>
    </source>
</evidence>
<evidence type="ECO:0000313" key="12">
    <source>
        <dbReference type="EMBL" id="WED65030.1"/>
    </source>
</evidence>
<feature type="domain" description="GH10" evidence="11">
    <location>
        <begin position="301"/>
        <end position="560"/>
    </location>
</feature>
<evidence type="ECO:0000256" key="4">
    <source>
        <dbReference type="ARBA" id="ARBA00022729"/>
    </source>
</evidence>
<dbReference type="Pfam" id="PF00331">
    <property type="entry name" value="Glyco_hydro_10"/>
    <property type="match status" value="1"/>
</dbReference>
<dbReference type="KEGG" id="slom:PXH66_21995"/>
<dbReference type="GO" id="GO:0045493">
    <property type="term" value="P:xylan catabolic process"/>
    <property type="evidence" value="ECO:0007669"/>
    <property type="project" value="UniProtKB-KW"/>
</dbReference>
<gene>
    <name evidence="12" type="ORF">PXH66_21995</name>
</gene>
<feature type="signal peptide" evidence="10">
    <location>
        <begin position="1"/>
        <end position="29"/>
    </location>
</feature>
<evidence type="ECO:0000313" key="13">
    <source>
        <dbReference type="Proteomes" id="UP001218638"/>
    </source>
</evidence>
<evidence type="ECO:0000256" key="3">
    <source>
        <dbReference type="ARBA" id="ARBA00022651"/>
    </source>
</evidence>
<evidence type="ECO:0000256" key="8">
    <source>
        <dbReference type="ARBA" id="ARBA00023326"/>
    </source>
</evidence>